<evidence type="ECO:0000313" key="2">
    <source>
        <dbReference type="EMBL" id="CAP93010.1"/>
    </source>
</evidence>
<dbReference type="OrthoDB" id="4367397at2759"/>
<reference evidence="2 3" key="1">
    <citation type="journal article" date="2008" name="Nat. Biotechnol.">
        <title>Genome sequencing and analysis of the filamentous fungus Penicillium chrysogenum.</title>
        <authorList>
            <person name="van den Berg M.A."/>
            <person name="Albang R."/>
            <person name="Albermann K."/>
            <person name="Badger J.H."/>
            <person name="Daran J.-M."/>
            <person name="Driessen A.J.M."/>
            <person name="Garcia-Estrada C."/>
            <person name="Fedorova N.D."/>
            <person name="Harris D.M."/>
            <person name="Heijne W.H.M."/>
            <person name="Joardar V.S."/>
            <person name="Kiel J.A.K.W."/>
            <person name="Kovalchuk A."/>
            <person name="Martin J.F."/>
            <person name="Nierman W.C."/>
            <person name="Nijland J.G."/>
            <person name="Pronk J.T."/>
            <person name="Roubos J.A."/>
            <person name="van der Klei I.J."/>
            <person name="van Peij N.N.M.E."/>
            <person name="Veenhuis M."/>
            <person name="von Doehren H."/>
            <person name="Wagner C."/>
            <person name="Wortman J.R."/>
            <person name="Bovenberg R.A.L."/>
        </authorList>
    </citation>
    <scope>NUCLEOTIDE SEQUENCE [LARGE SCALE GENOMIC DNA]</scope>
    <source>
        <strain evidence="3">ATCC 28089 / DSM 1075 / NRRL 1951 / Wisconsin 54-1255</strain>
    </source>
</reference>
<gene>
    <name evidence="2" type="ORF">Pc16g03400</name>
    <name evidence="2" type="ORF">PCH_Pc16g03400</name>
</gene>
<dbReference type="EMBL" id="AM920431">
    <property type="protein sequence ID" value="CAP93010.1"/>
    <property type="molecule type" value="Genomic_DNA"/>
</dbReference>
<dbReference type="HOGENOM" id="CLU_650689_0_0_1"/>
<evidence type="ECO:0000256" key="1">
    <source>
        <dbReference type="SAM" id="MobiDB-lite"/>
    </source>
</evidence>
<dbReference type="AlphaFoldDB" id="B6H940"/>
<proteinExistence type="predicted"/>
<feature type="compositionally biased region" description="Polar residues" evidence="1">
    <location>
        <begin position="379"/>
        <end position="395"/>
    </location>
</feature>
<feature type="compositionally biased region" description="Polar residues" evidence="1">
    <location>
        <begin position="350"/>
        <end position="360"/>
    </location>
</feature>
<accession>B6H940</accession>
<dbReference type="VEuPathDB" id="FungiDB:PCH_Pc16g03400"/>
<name>B6H940_PENRW</name>
<dbReference type="Proteomes" id="UP000000724">
    <property type="component" value="Contig Pc00c16"/>
</dbReference>
<organism evidence="2 3">
    <name type="scientific">Penicillium rubens (strain ATCC 28089 / DSM 1075 / NRRL 1951 / Wisconsin 54-1255)</name>
    <name type="common">Penicillium chrysogenum</name>
    <dbReference type="NCBI Taxonomy" id="500485"/>
    <lineage>
        <taxon>Eukaryota</taxon>
        <taxon>Fungi</taxon>
        <taxon>Dikarya</taxon>
        <taxon>Ascomycota</taxon>
        <taxon>Pezizomycotina</taxon>
        <taxon>Eurotiomycetes</taxon>
        <taxon>Eurotiomycetidae</taxon>
        <taxon>Eurotiales</taxon>
        <taxon>Aspergillaceae</taxon>
        <taxon>Penicillium</taxon>
        <taxon>Penicillium chrysogenum species complex</taxon>
    </lineage>
</organism>
<protein>
    <submittedName>
        <fullName evidence="2">Uncharacterized protein</fullName>
    </submittedName>
</protein>
<keyword evidence="3" id="KW-1185">Reference proteome</keyword>
<sequence>MWQVGDCLGCPGARVGAANGQGFNMRPVVRMRSIVNAHSHQSTVDSPIEQSKCPVAFPRVSIQPATQVALSNDANSELCSDHDDILLRSHSRQPTSHNNIPTAWPPLFQQNTNVSRRNAGTLQRDPSQRTHGWWPRWTKRRWSWIMGDIVYIYASVRPELVSQLGLVHLGIVSLKCFGDSVHRAGSMARESMGNGEAAPLSGGKVWVVGGNSYGVLGGLGVERILAGGVLLAMRNTGFSIVFSPTPWGGIPNGEVCWLGCGLEVFGFCDAWWCFGGLFWGLFMAGVWAEESAMGRSTAGWFAAADICNSYLASSTSTVSGGHRSVGAICTVKFTHLQPHVTASLAPPDRSPSSTSPFDQPSSPPRRNPLQTYFPPWKMQSPNSNVLRTASVTGKQMKTRSWKSNRGIGVGGCQQCRARASHS</sequence>
<evidence type="ECO:0000313" key="3">
    <source>
        <dbReference type="Proteomes" id="UP000000724"/>
    </source>
</evidence>
<feature type="region of interest" description="Disordered" evidence="1">
    <location>
        <begin position="343"/>
        <end position="422"/>
    </location>
</feature>